<evidence type="ECO:0000313" key="3">
    <source>
        <dbReference type="Proteomes" id="UP000000542"/>
    </source>
</evidence>
<evidence type="ECO:0000313" key="2">
    <source>
        <dbReference type="EMBL" id="CAJ08430.1"/>
    </source>
</evidence>
<dbReference type="KEGG" id="lma:LMJF_31_2410"/>
<dbReference type="VEuPathDB" id="TriTrypDB:LmjF.31.2410"/>
<reference evidence="2 3" key="1">
    <citation type="journal article" date="2005" name="Science">
        <title>The genome of the kinetoplastid parasite, Leishmania major.</title>
        <authorList>
            <person name="Ivens A.C."/>
            <person name="Peacock C.S."/>
            <person name="Worthey E.A."/>
            <person name="Murphy L."/>
            <person name="Aggarwal G."/>
            <person name="Berriman M."/>
            <person name="Sisk E."/>
            <person name="Rajandream M.A."/>
            <person name="Adlem E."/>
            <person name="Aert R."/>
            <person name="Anupama A."/>
            <person name="Apostolou Z."/>
            <person name="Attipoe P."/>
            <person name="Bason N."/>
            <person name="Bauser C."/>
            <person name="Beck A."/>
            <person name="Beverley S.M."/>
            <person name="Bianchettin G."/>
            <person name="Borzym K."/>
            <person name="Bothe G."/>
            <person name="Bruschi C.V."/>
            <person name="Collins M."/>
            <person name="Cadag E."/>
            <person name="Ciarloni L."/>
            <person name="Clayton C."/>
            <person name="Coulson R.M."/>
            <person name="Cronin A."/>
            <person name="Cruz A.K."/>
            <person name="Davies R.M."/>
            <person name="De Gaudenzi J."/>
            <person name="Dobson D.E."/>
            <person name="Duesterhoeft A."/>
            <person name="Fazelina G."/>
            <person name="Fosker N."/>
            <person name="Frasch A.C."/>
            <person name="Fraser A."/>
            <person name="Fuchs M."/>
            <person name="Gabel C."/>
            <person name="Goble A."/>
            <person name="Goffeau A."/>
            <person name="Harris D."/>
            <person name="Hertz-Fowler C."/>
            <person name="Hilbert H."/>
            <person name="Horn D."/>
            <person name="Huang Y."/>
            <person name="Klages S."/>
            <person name="Knights A."/>
            <person name="Kube M."/>
            <person name="Larke N."/>
            <person name="Litvin L."/>
            <person name="Lord A."/>
            <person name="Louie T."/>
            <person name="Marra M."/>
            <person name="Masuy D."/>
            <person name="Matthews K."/>
            <person name="Michaeli S."/>
            <person name="Mottram J.C."/>
            <person name="Muller-Auer S."/>
            <person name="Munden H."/>
            <person name="Nelson S."/>
            <person name="Norbertczak H."/>
            <person name="Oliver K."/>
            <person name="O'neil S."/>
            <person name="Pentony M."/>
            <person name="Pohl T.M."/>
            <person name="Price C."/>
            <person name="Purnelle B."/>
            <person name="Quail M.A."/>
            <person name="Rabbinowitsch E."/>
            <person name="Reinhardt R."/>
            <person name="Rieger M."/>
            <person name="Rinta J."/>
            <person name="Robben J."/>
            <person name="Robertson L."/>
            <person name="Ruiz J.C."/>
            <person name="Rutter S."/>
            <person name="Saunders D."/>
            <person name="Schafer M."/>
            <person name="Schein J."/>
            <person name="Schwartz D.C."/>
            <person name="Seeger K."/>
            <person name="Seyler A."/>
            <person name="Sharp S."/>
            <person name="Shin H."/>
            <person name="Sivam D."/>
            <person name="Squares R."/>
            <person name="Squares S."/>
            <person name="Tosato V."/>
            <person name="Vogt C."/>
            <person name="Volckaert G."/>
            <person name="Wambutt R."/>
            <person name="Warren T."/>
            <person name="Wedler H."/>
            <person name="Woodward J."/>
            <person name="Zhou S."/>
            <person name="Zimmermann W."/>
            <person name="Smith D.F."/>
            <person name="Blackwell J.M."/>
            <person name="Stuart K.D."/>
            <person name="Barrell B."/>
            <person name="Myler P.J."/>
        </authorList>
    </citation>
    <scope>NUCLEOTIDE SEQUENCE [LARGE SCALE GENOMIC DNA]</scope>
    <source>
        <strain evidence="3">MHOM/IL/81/Friedlin</strain>
    </source>
</reference>
<dbReference type="VEuPathDB" id="TriTrypDB:LMJSD75_310033600"/>
<dbReference type="VEuPathDB" id="TriTrypDB:LMJFC_310039100"/>
<gene>
    <name evidence="2" type="ORF">LMJF_31_2410</name>
</gene>
<name>Q4Q620_LEIMA</name>
<dbReference type="Proteomes" id="UP000000542">
    <property type="component" value="Chromosome 31"/>
</dbReference>
<organism evidence="2 3">
    <name type="scientific">Leishmania major</name>
    <dbReference type="NCBI Taxonomy" id="5664"/>
    <lineage>
        <taxon>Eukaryota</taxon>
        <taxon>Discoba</taxon>
        <taxon>Euglenozoa</taxon>
        <taxon>Kinetoplastea</taxon>
        <taxon>Metakinetoplastina</taxon>
        <taxon>Trypanosomatida</taxon>
        <taxon>Trypanosomatidae</taxon>
        <taxon>Leishmaniinae</taxon>
        <taxon>Leishmania</taxon>
    </lineage>
</organism>
<dbReference type="HOGENOM" id="CLU_827567_0_0_1"/>
<dbReference type="InParanoid" id="Q4Q620"/>
<proteinExistence type="predicted"/>
<protein>
    <submittedName>
        <fullName evidence="2">Uncharacterized protein</fullName>
    </submittedName>
</protein>
<evidence type="ECO:0000256" key="1">
    <source>
        <dbReference type="SAM" id="MobiDB-lite"/>
    </source>
</evidence>
<dbReference type="RefSeq" id="XP_001685228.1">
    <property type="nucleotide sequence ID" value="XM_001685176.1"/>
</dbReference>
<dbReference type="GeneID" id="5654173"/>
<dbReference type="AlphaFoldDB" id="Q4Q620"/>
<keyword evidence="3" id="KW-1185">Reference proteome</keyword>
<feature type="region of interest" description="Disordered" evidence="1">
    <location>
        <begin position="167"/>
        <end position="225"/>
    </location>
</feature>
<accession>Q4Q620</accession>
<sequence length="336" mass="36267">MEGDISSSAFVCGFTAHRAHPLSPISDIRDLCVPRTSTPSASSHALAQALSFPRRPLPHRLLASCLLITTTNRFQAHCSRSAATQPPPPLPCGTTTEREYGWDGLAVFLSADSRVFRSPFSTIVSRFSPFVAAMSDRDVPASMTRTCAPPKAHFLFCSTDARNAAPASNGDVAKLPAPKKPISAPLTPFQSPVDTHRDRHSSRHASPPRQLGRPLPPTQPSFSDVAKRMGSFNDMCEANSLLSSHVRLGEMSTLGISASTSTIPAGSSGSTTSLHWLRIAEDRVMPHPSSTKPAPAALQRNAEYVLERWVEQKVHRTAAMDDAMMKVAAAFDELYA</sequence>
<dbReference type="EMBL" id="FR796427">
    <property type="protein sequence ID" value="CAJ08430.1"/>
    <property type="molecule type" value="Genomic_DNA"/>
</dbReference>
<dbReference type="VEuPathDB" id="TriTrypDB:LMJLV39_310033600"/>
<dbReference type="eggNOG" id="ENOG502SNTA">
    <property type="taxonomic scope" value="Eukaryota"/>
</dbReference>
<reference evidence="2 3" key="2">
    <citation type="journal article" date="2011" name="Genome Res.">
        <title>Chromosome and gene copy number variation allow major structural change between species and strains of Leishmania.</title>
        <authorList>
            <person name="Rogers M.B."/>
            <person name="Hilley J.D."/>
            <person name="Dickens N.J."/>
            <person name="Wilkes J."/>
            <person name="Bates P.A."/>
            <person name="Depledge D.P."/>
            <person name="Harris D."/>
            <person name="Her Y."/>
            <person name="Herzyk P."/>
            <person name="Imamura H."/>
            <person name="Otto T.D."/>
            <person name="Sanders M."/>
            <person name="Seeger K."/>
            <person name="Dujardin J.C."/>
            <person name="Berriman M."/>
            <person name="Smith D.F."/>
            <person name="Hertz-Fowler C."/>
            <person name="Mottram J.C."/>
        </authorList>
    </citation>
    <scope>NUCLEOTIDE SEQUENCE [LARGE SCALE GENOMIC DNA]</scope>
    <source>
        <strain evidence="3">MHOM/IL/81/Friedlin</strain>
    </source>
</reference>